<sequence>MDEYAKLLTPRTKIVAITHVSNVLGTVNPVETMIKVAHQYGACVLIDGAQSVPHIGVDVRKLDVDFYVFSGHKVYGPTRIGVLYGKRALLEEMPPWQRGGGMIKDVNFNQTTYNSLPYKFEAGTGNIADAIGLGAAIEYIQRIGIDSIERHERKLTIYAMEKLYQIPGVHIIGTAPNKTSVISFVIDRVHPESVG</sequence>
<evidence type="ECO:0000256" key="2">
    <source>
        <dbReference type="ARBA" id="ARBA00022898"/>
    </source>
</evidence>
<dbReference type="SUPFAM" id="SSF53383">
    <property type="entry name" value="PLP-dependent transferases"/>
    <property type="match status" value="1"/>
</dbReference>
<reference evidence="4 5" key="1">
    <citation type="submission" date="2017-06" db="EMBL/GenBank/DDBJ databases">
        <authorList>
            <person name="Kim H.J."/>
            <person name="Triplett B.A."/>
        </authorList>
    </citation>
    <scope>NUCLEOTIDE SEQUENCE [LARGE SCALE GENOMIC DNA]</scope>
    <source>
        <strain evidence="4 5">SCA</strain>
    </source>
</reference>
<dbReference type="InterPro" id="IPR015422">
    <property type="entry name" value="PyrdxlP-dep_Trfase_small"/>
</dbReference>
<dbReference type="PANTHER" id="PTHR43586">
    <property type="entry name" value="CYSTEINE DESULFURASE"/>
    <property type="match status" value="1"/>
</dbReference>
<dbReference type="InterPro" id="IPR015421">
    <property type="entry name" value="PyrdxlP-dep_Trfase_major"/>
</dbReference>
<dbReference type="GO" id="GO:0008483">
    <property type="term" value="F:transaminase activity"/>
    <property type="evidence" value="ECO:0007669"/>
    <property type="project" value="UniProtKB-KW"/>
</dbReference>
<evidence type="ECO:0000313" key="5">
    <source>
        <dbReference type="Proteomes" id="UP000198304"/>
    </source>
</evidence>
<dbReference type="Gene3D" id="3.90.1150.10">
    <property type="entry name" value="Aspartate Aminotransferase, domain 1"/>
    <property type="match status" value="1"/>
</dbReference>
<proteinExistence type="predicted"/>
<dbReference type="EMBL" id="FZOJ01000027">
    <property type="protein sequence ID" value="SNS90794.1"/>
    <property type="molecule type" value="Genomic_DNA"/>
</dbReference>
<protein>
    <submittedName>
        <fullName evidence="4">Aminotransferase class-V</fullName>
    </submittedName>
</protein>
<dbReference type="InterPro" id="IPR015424">
    <property type="entry name" value="PyrdxlP-dep_Trfase"/>
</dbReference>
<feature type="domain" description="Aminotransferase class V" evidence="3">
    <location>
        <begin position="2"/>
        <end position="194"/>
    </location>
</feature>
<organism evidence="4 5">
    <name type="scientific">Anaerovirgula multivorans</name>
    <dbReference type="NCBI Taxonomy" id="312168"/>
    <lineage>
        <taxon>Bacteria</taxon>
        <taxon>Bacillati</taxon>
        <taxon>Bacillota</taxon>
        <taxon>Clostridia</taxon>
        <taxon>Peptostreptococcales</taxon>
        <taxon>Natronincolaceae</taxon>
        <taxon>Anaerovirgula</taxon>
    </lineage>
</organism>
<dbReference type="Pfam" id="PF00266">
    <property type="entry name" value="Aminotran_5"/>
    <property type="match status" value="1"/>
</dbReference>
<name>A0A239IED9_9FIRM</name>
<evidence type="ECO:0000313" key="4">
    <source>
        <dbReference type="EMBL" id="SNS90794.1"/>
    </source>
</evidence>
<keyword evidence="4" id="KW-0032">Aminotransferase</keyword>
<evidence type="ECO:0000256" key="1">
    <source>
        <dbReference type="ARBA" id="ARBA00001933"/>
    </source>
</evidence>
<dbReference type="Gene3D" id="3.40.640.10">
    <property type="entry name" value="Type I PLP-dependent aspartate aminotransferase-like (Major domain)"/>
    <property type="match status" value="1"/>
</dbReference>
<dbReference type="AlphaFoldDB" id="A0A239IED9"/>
<comment type="cofactor">
    <cofactor evidence="1">
        <name>pyridoxal 5'-phosphate</name>
        <dbReference type="ChEBI" id="CHEBI:597326"/>
    </cofactor>
</comment>
<dbReference type="Proteomes" id="UP000198304">
    <property type="component" value="Unassembled WGS sequence"/>
</dbReference>
<keyword evidence="2" id="KW-0663">Pyridoxal phosphate</keyword>
<gene>
    <name evidence="4" type="ORF">SAMN05446037_10273</name>
</gene>
<keyword evidence="5" id="KW-1185">Reference proteome</keyword>
<dbReference type="InterPro" id="IPR000192">
    <property type="entry name" value="Aminotrans_V_dom"/>
</dbReference>
<accession>A0A239IED9</accession>
<keyword evidence="4" id="KW-0808">Transferase</keyword>
<evidence type="ECO:0000259" key="3">
    <source>
        <dbReference type="Pfam" id="PF00266"/>
    </source>
</evidence>
<dbReference type="PANTHER" id="PTHR43586:SF8">
    <property type="entry name" value="CYSTEINE DESULFURASE 1, CHLOROPLASTIC"/>
    <property type="match status" value="1"/>
</dbReference>